<gene>
    <name evidence="4" type="ORF">CUJ83_04520</name>
</gene>
<name>A0AAP2RCS4_9EURY</name>
<dbReference type="RefSeq" id="WP_230741068.1">
    <property type="nucleotide sequence ID" value="NZ_PGCK01000003.1"/>
</dbReference>
<dbReference type="PANTHER" id="PTHR39084:SF1">
    <property type="entry name" value="DUF4010 DOMAIN-CONTAINING PROTEIN"/>
    <property type="match status" value="1"/>
</dbReference>
<feature type="transmembrane region" description="Helical" evidence="1">
    <location>
        <begin position="178"/>
        <end position="196"/>
    </location>
</feature>
<feature type="transmembrane region" description="Helical" evidence="1">
    <location>
        <begin position="338"/>
        <end position="356"/>
    </location>
</feature>
<proteinExistence type="predicted"/>
<feature type="domain" description="DUF4010" evidence="3">
    <location>
        <begin position="183"/>
        <end position="393"/>
    </location>
</feature>
<feature type="transmembrane region" description="Helical" evidence="1">
    <location>
        <begin position="149"/>
        <end position="166"/>
    </location>
</feature>
<evidence type="ECO:0000259" key="2">
    <source>
        <dbReference type="Pfam" id="PF02308"/>
    </source>
</evidence>
<dbReference type="Pfam" id="PF13194">
    <property type="entry name" value="DUF4010"/>
    <property type="match status" value="1"/>
</dbReference>
<keyword evidence="1" id="KW-0472">Membrane</keyword>
<feature type="transmembrane region" description="Helical" evidence="1">
    <location>
        <begin position="368"/>
        <end position="391"/>
    </location>
</feature>
<feature type="transmembrane region" description="Helical" evidence="1">
    <location>
        <begin position="397"/>
        <end position="421"/>
    </location>
</feature>
<sequence length="422" mass="45521">MALEVDLILIQKLFTSLIIGLIIGLEREIAQDKADRIKSAGLRTFGIAGLLGGTAAFLAQTEPFVFVGALLCMSILVAAAYYRSTILEPHLGFTTELSLILTFLLGGMAYFQDAVAVILTILVTILLAFKQPLHEFSHKIPKDEFYDSLKFALIAIVILPILPNKTFGPMDFFNPHEIWLVVVLISGISFVGYFLVKWFGPYTGLAMTGVVGGLASSTAVTTTMAARTKELKGMEYSAMVAATLANVIMLIRVSFLVSVFYPILLTRLYLPIGFMFLAGLGVAAYFYMNASKEIASTKSIQIKSPFRILPALKFAAFFVIILLISKLASAYIGSSGLYLTSLIAGLADVDALTISAAQLASQGLAEPFVATTAILLAVFMNLGVRIVYAYYLGTKKFGMYTIGMAAVMVAAGVLVVMLMSYA</sequence>
<feature type="transmembrane region" description="Helical" evidence="1">
    <location>
        <begin position="64"/>
        <end position="82"/>
    </location>
</feature>
<feature type="transmembrane region" description="Helical" evidence="1">
    <location>
        <begin position="202"/>
        <end position="226"/>
    </location>
</feature>
<protein>
    <recommendedName>
        <fullName evidence="6">DUF4010 domain-containing protein</fullName>
    </recommendedName>
</protein>
<evidence type="ECO:0000313" key="4">
    <source>
        <dbReference type="EMBL" id="MCD1294260.1"/>
    </source>
</evidence>
<evidence type="ECO:0000256" key="1">
    <source>
        <dbReference type="SAM" id="Phobius"/>
    </source>
</evidence>
<evidence type="ECO:0008006" key="6">
    <source>
        <dbReference type="Google" id="ProtNLM"/>
    </source>
</evidence>
<evidence type="ECO:0000313" key="5">
    <source>
        <dbReference type="Proteomes" id="UP001320159"/>
    </source>
</evidence>
<feature type="transmembrane region" description="Helical" evidence="1">
    <location>
        <begin position="268"/>
        <end position="287"/>
    </location>
</feature>
<keyword evidence="1" id="KW-0812">Transmembrane</keyword>
<accession>A0AAP2RCS4</accession>
<evidence type="ECO:0000259" key="3">
    <source>
        <dbReference type="Pfam" id="PF13194"/>
    </source>
</evidence>
<feature type="transmembrane region" description="Helical" evidence="1">
    <location>
        <begin position="6"/>
        <end position="25"/>
    </location>
</feature>
<keyword evidence="5" id="KW-1185">Reference proteome</keyword>
<dbReference type="AlphaFoldDB" id="A0AAP2RCS4"/>
<dbReference type="Pfam" id="PF02308">
    <property type="entry name" value="MgtC"/>
    <property type="match status" value="1"/>
</dbReference>
<feature type="domain" description="MgtC/SapB/SrpB/YhiD N-terminal" evidence="2">
    <location>
        <begin position="13"/>
        <end position="135"/>
    </location>
</feature>
<keyword evidence="1" id="KW-1133">Transmembrane helix</keyword>
<organism evidence="4 5">
    <name type="scientific">Methanooceanicella nereidis</name>
    <dbReference type="NCBI Taxonomy" id="2052831"/>
    <lineage>
        <taxon>Archaea</taxon>
        <taxon>Methanobacteriati</taxon>
        <taxon>Methanobacteriota</taxon>
        <taxon>Stenosarchaea group</taxon>
        <taxon>Methanomicrobia</taxon>
        <taxon>Methanocellales</taxon>
        <taxon>Methanocellaceae</taxon>
        <taxon>Methanooceanicella</taxon>
    </lineage>
</organism>
<reference evidence="4 5" key="1">
    <citation type="submission" date="2017-11" db="EMBL/GenBank/DDBJ databases">
        <title>Isolation and Characterization of Family Methanocellaceae Species from Potential Methane Hydrate Area Offshore Southwestern Taiwan.</title>
        <authorList>
            <person name="Zhang W.-L."/>
            <person name="Chen W.-C."/>
            <person name="Lai M.-C."/>
            <person name="Chen S.-C."/>
        </authorList>
    </citation>
    <scope>NUCLEOTIDE SEQUENCE [LARGE SCALE GENOMIC DNA]</scope>
    <source>
        <strain evidence="4 5">CWC-04</strain>
    </source>
</reference>
<feature type="transmembrane region" description="Helical" evidence="1">
    <location>
        <begin position="103"/>
        <end position="129"/>
    </location>
</feature>
<feature type="transmembrane region" description="Helical" evidence="1">
    <location>
        <begin position="308"/>
        <end position="332"/>
    </location>
</feature>
<dbReference type="Proteomes" id="UP001320159">
    <property type="component" value="Unassembled WGS sequence"/>
</dbReference>
<dbReference type="EMBL" id="PGCK01000003">
    <property type="protein sequence ID" value="MCD1294260.1"/>
    <property type="molecule type" value="Genomic_DNA"/>
</dbReference>
<feature type="transmembrane region" description="Helical" evidence="1">
    <location>
        <begin position="37"/>
        <end position="58"/>
    </location>
</feature>
<dbReference type="InterPro" id="IPR025105">
    <property type="entry name" value="DUF4010"/>
</dbReference>
<feature type="transmembrane region" description="Helical" evidence="1">
    <location>
        <begin position="238"/>
        <end position="262"/>
    </location>
</feature>
<comment type="caution">
    <text evidence="4">The sequence shown here is derived from an EMBL/GenBank/DDBJ whole genome shotgun (WGS) entry which is preliminary data.</text>
</comment>
<dbReference type="InterPro" id="IPR049177">
    <property type="entry name" value="MgtC_SapB_SrpB_YhiD_N"/>
</dbReference>
<dbReference type="PANTHER" id="PTHR39084">
    <property type="entry name" value="MEMBRANE PROTEIN-RELATED"/>
    <property type="match status" value="1"/>
</dbReference>